<keyword evidence="1" id="KW-0472">Membrane</keyword>
<dbReference type="PANTHER" id="PTHR33748">
    <property type="entry name" value="PROTEIN CBG04600"/>
    <property type="match status" value="1"/>
</dbReference>
<proteinExistence type="predicted"/>
<keyword evidence="1" id="KW-1133">Transmembrane helix</keyword>
<sequence length="338" mass="39155">MYLLQRKFFGTKKNYPDPTKDGFEQCGMPSKSLVCDVDRMLSESQRADLSSQLIEFENATFHPEGETPCKRKGTTLAIAIVDKISEEMQKQEKLSYFAVFLHAKWTLDDECKKSFIILLPTKNWRFISRDFHYEAPVFFDEFSYIFFREQELFKNASYYEALSNIVQGLKNAIVAKTKELGEEEKVVVQSQPDQQLFSLLDWEHRQNQSWQGWSRCLKKDDQQLLIKHISNFLNNTLAEQNSSSSSPVSTNLTIHDNQHQEHQCPTPGLSITEYLILVGLMCICYVVLSVLWHLLDCLWMLFKTRKSYNVGIKEQKSGKSFHTEERALSTTKLTTAAV</sequence>
<protein>
    <submittedName>
        <fullName evidence="3">Uncharacterized protein</fullName>
    </submittedName>
</protein>
<name>A0A915DYR2_9BILA</name>
<organism evidence="2 3">
    <name type="scientific">Ditylenchus dipsaci</name>
    <dbReference type="NCBI Taxonomy" id="166011"/>
    <lineage>
        <taxon>Eukaryota</taxon>
        <taxon>Metazoa</taxon>
        <taxon>Ecdysozoa</taxon>
        <taxon>Nematoda</taxon>
        <taxon>Chromadorea</taxon>
        <taxon>Rhabditida</taxon>
        <taxon>Tylenchina</taxon>
        <taxon>Tylenchomorpha</taxon>
        <taxon>Sphaerularioidea</taxon>
        <taxon>Anguinidae</taxon>
        <taxon>Anguininae</taxon>
        <taxon>Ditylenchus</taxon>
    </lineage>
</organism>
<accession>A0A915DYR2</accession>
<feature type="transmembrane region" description="Helical" evidence="1">
    <location>
        <begin position="274"/>
        <end position="295"/>
    </location>
</feature>
<dbReference type="InterPro" id="IPR033438">
    <property type="entry name" value="MOLO1"/>
</dbReference>
<evidence type="ECO:0000313" key="2">
    <source>
        <dbReference type="Proteomes" id="UP000887574"/>
    </source>
</evidence>
<dbReference type="Gene3D" id="3.10.310.50">
    <property type="match status" value="1"/>
</dbReference>
<dbReference type="AlphaFoldDB" id="A0A915DYR2"/>
<dbReference type="Proteomes" id="UP000887574">
    <property type="component" value="Unplaced"/>
</dbReference>
<dbReference type="Pfam" id="PF17175">
    <property type="entry name" value="MOLO1"/>
    <property type="match status" value="1"/>
</dbReference>
<dbReference type="WBParaSite" id="jg24121">
    <property type="protein sequence ID" value="jg24121"/>
    <property type="gene ID" value="jg24121"/>
</dbReference>
<keyword evidence="2" id="KW-1185">Reference proteome</keyword>
<reference evidence="3" key="1">
    <citation type="submission" date="2022-11" db="UniProtKB">
        <authorList>
            <consortium name="WormBaseParasite"/>
        </authorList>
    </citation>
    <scope>IDENTIFICATION</scope>
</reference>
<evidence type="ECO:0000313" key="3">
    <source>
        <dbReference type="WBParaSite" id="jg24121"/>
    </source>
</evidence>
<dbReference type="GO" id="GO:0005892">
    <property type="term" value="C:acetylcholine-gated channel complex"/>
    <property type="evidence" value="ECO:0007669"/>
    <property type="project" value="InterPro"/>
</dbReference>
<keyword evidence="1" id="KW-0812">Transmembrane</keyword>
<dbReference type="PANTHER" id="PTHR33748:SF6">
    <property type="entry name" value="TPM_PHOSPHATASE DOMAIN-CONTAINING PROTEIN"/>
    <property type="match status" value="1"/>
</dbReference>
<evidence type="ECO:0000256" key="1">
    <source>
        <dbReference type="SAM" id="Phobius"/>
    </source>
</evidence>